<dbReference type="InterPro" id="IPR035940">
    <property type="entry name" value="CAP_sf"/>
</dbReference>
<accession>A0A0K8PAR0</accession>
<dbReference type="PROSITE" id="PS51782">
    <property type="entry name" value="LYSM"/>
    <property type="match status" value="1"/>
</dbReference>
<dbReference type="OrthoDB" id="165574at2"/>
<dbReference type="SUPFAM" id="SSF54106">
    <property type="entry name" value="LysM domain"/>
    <property type="match status" value="1"/>
</dbReference>
<evidence type="ECO:0000313" key="4">
    <source>
        <dbReference type="Proteomes" id="UP000053370"/>
    </source>
</evidence>
<name>A0A0K8PAR0_9CHLR</name>
<evidence type="ECO:0000259" key="2">
    <source>
        <dbReference type="PROSITE" id="PS51782"/>
    </source>
</evidence>
<dbReference type="Gene3D" id="3.40.33.10">
    <property type="entry name" value="CAP"/>
    <property type="match status" value="1"/>
</dbReference>
<keyword evidence="1" id="KW-1133">Transmembrane helix</keyword>
<feature type="domain" description="LysM" evidence="2">
    <location>
        <begin position="205"/>
        <end position="250"/>
    </location>
</feature>
<dbReference type="InterPro" id="IPR018392">
    <property type="entry name" value="LysM"/>
</dbReference>
<dbReference type="STRING" id="1678840.ATC1_11157"/>
<sequence>MMVRVIIQFMSKKSKFPKMTLSIIFLIAIFFCIPKISCSAQDANSLISEVNALRAANGLAAYTVDPALSASAQAHSEYQASINTSTHNRADGSGIPARSENVCAGQNIAASYCVKQMWTDQLHLYTMIGLDSGTVGAGMAVGTDGTRYYTLQVNSSGNDTNLDKKSASTVIAPNINAGSSFIDIQAAPVQPGEFATSTPELDGSVYHTVQVNETLWTIAINYGTTIAKLQELNGMSPDDTSVVAGRRILIFYGGTPVADTLTPTVTPPPVTNTPKPTSTITMTLPPLASLTPTITSTPTPSPLIGHISFFDTPGARKFGFMLTIICGIGLLLTIFYGFYRT</sequence>
<dbReference type="Pfam" id="PF00188">
    <property type="entry name" value="CAP"/>
    <property type="match status" value="1"/>
</dbReference>
<reference evidence="3" key="1">
    <citation type="journal article" date="2015" name="Genome Announc.">
        <title>Draft Genome Sequence of Anaerolineae Strain TC1, a Novel Isolate from a Methanogenic Wastewater Treatment System.</title>
        <authorList>
            <person name="Matsuura N."/>
            <person name="Tourlousse D.M."/>
            <person name="Sun L."/>
            <person name="Toyonaga M."/>
            <person name="Kuroda K."/>
            <person name="Ohashi A."/>
            <person name="Cruz R."/>
            <person name="Yamaguchi T."/>
            <person name="Sekiguchi Y."/>
        </authorList>
    </citation>
    <scope>NUCLEOTIDE SEQUENCE [LARGE SCALE GENOMIC DNA]</scope>
    <source>
        <strain evidence="3">TC1</strain>
    </source>
</reference>
<keyword evidence="4" id="KW-1185">Reference proteome</keyword>
<dbReference type="EMBL" id="DF968179">
    <property type="protein sequence ID" value="GAP39235.1"/>
    <property type="molecule type" value="Genomic_DNA"/>
</dbReference>
<feature type="transmembrane region" description="Helical" evidence="1">
    <location>
        <begin position="318"/>
        <end position="339"/>
    </location>
</feature>
<dbReference type="CDD" id="cd05379">
    <property type="entry name" value="CAP_bacterial"/>
    <property type="match status" value="1"/>
</dbReference>
<dbReference type="Gene3D" id="3.10.350.10">
    <property type="entry name" value="LysM domain"/>
    <property type="match status" value="1"/>
</dbReference>
<keyword evidence="1" id="KW-0472">Membrane</keyword>
<dbReference type="Proteomes" id="UP000053370">
    <property type="component" value="Unassembled WGS sequence"/>
</dbReference>
<dbReference type="PANTHER" id="PTHR31157">
    <property type="entry name" value="SCP DOMAIN-CONTAINING PROTEIN"/>
    <property type="match status" value="1"/>
</dbReference>
<dbReference type="AlphaFoldDB" id="A0A0K8PAR0"/>
<dbReference type="Pfam" id="PF01476">
    <property type="entry name" value="LysM"/>
    <property type="match status" value="1"/>
</dbReference>
<dbReference type="CDD" id="cd00118">
    <property type="entry name" value="LysM"/>
    <property type="match status" value="1"/>
</dbReference>
<keyword evidence="1" id="KW-0812">Transmembrane</keyword>
<evidence type="ECO:0000256" key="1">
    <source>
        <dbReference type="SAM" id="Phobius"/>
    </source>
</evidence>
<dbReference type="SUPFAM" id="SSF55797">
    <property type="entry name" value="PR-1-like"/>
    <property type="match status" value="1"/>
</dbReference>
<evidence type="ECO:0000313" key="3">
    <source>
        <dbReference type="EMBL" id="GAP39235.1"/>
    </source>
</evidence>
<dbReference type="InterPro" id="IPR036779">
    <property type="entry name" value="LysM_dom_sf"/>
</dbReference>
<dbReference type="InterPro" id="IPR014044">
    <property type="entry name" value="CAP_dom"/>
</dbReference>
<protein>
    <submittedName>
        <fullName evidence="3">Cysteine-rich secretory protein family/LysM domain</fullName>
    </submittedName>
</protein>
<organism evidence="3">
    <name type="scientific">Flexilinea flocculi</name>
    <dbReference type="NCBI Taxonomy" id="1678840"/>
    <lineage>
        <taxon>Bacteria</taxon>
        <taxon>Bacillati</taxon>
        <taxon>Chloroflexota</taxon>
        <taxon>Anaerolineae</taxon>
        <taxon>Anaerolineales</taxon>
        <taxon>Anaerolineaceae</taxon>
        <taxon>Flexilinea</taxon>
    </lineage>
</organism>
<dbReference type="SMART" id="SM00257">
    <property type="entry name" value="LysM"/>
    <property type="match status" value="1"/>
</dbReference>
<dbReference type="PANTHER" id="PTHR31157:SF1">
    <property type="entry name" value="SCP DOMAIN-CONTAINING PROTEIN"/>
    <property type="match status" value="1"/>
</dbReference>
<gene>
    <name evidence="3" type="ORF">ATC1_11157</name>
</gene>
<proteinExistence type="predicted"/>